<organism evidence="1 2">
    <name type="scientific">Eutypa lata (strain UCR-EL1)</name>
    <name type="common">Grapevine dieback disease fungus</name>
    <name type="synonym">Eutypa armeniacae</name>
    <dbReference type="NCBI Taxonomy" id="1287681"/>
    <lineage>
        <taxon>Eukaryota</taxon>
        <taxon>Fungi</taxon>
        <taxon>Dikarya</taxon>
        <taxon>Ascomycota</taxon>
        <taxon>Pezizomycotina</taxon>
        <taxon>Sordariomycetes</taxon>
        <taxon>Xylariomycetidae</taxon>
        <taxon>Xylariales</taxon>
        <taxon>Diatrypaceae</taxon>
        <taxon>Eutypa</taxon>
    </lineage>
</organism>
<gene>
    <name evidence="1" type="ORF">UCREL1_1348</name>
</gene>
<protein>
    <submittedName>
        <fullName evidence="1">Uncharacterized protein</fullName>
    </submittedName>
</protein>
<evidence type="ECO:0000313" key="1">
    <source>
        <dbReference type="EMBL" id="EMR71611.1"/>
    </source>
</evidence>
<dbReference type="AlphaFoldDB" id="M7TNZ9"/>
<evidence type="ECO:0000313" key="2">
    <source>
        <dbReference type="Proteomes" id="UP000012174"/>
    </source>
</evidence>
<dbReference type="EMBL" id="KB705618">
    <property type="protein sequence ID" value="EMR71611.1"/>
    <property type="molecule type" value="Genomic_DNA"/>
</dbReference>
<sequence length="180" mass="20380">MCPTIFSDLHLECGHIVEIKPAKKSPFCLFGEHCQEVGYANKIQRRHPGKCPHCTETAATTKGLLKIFWAQPRVPHYVQDKERCIATGLAETKKFMSNDKLTDRNCKDFLYYVLGLPSWMKKGRLVSEFGYGVQGYYGDKWEKEMTVLASRKRFDNALAAGIAKKQAETAAGQKELKNSD</sequence>
<keyword evidence="2" id="KW-1185">Reference proteome</keyword>
<dbReference type="Proteomes" id="UP000012174">
    <property type="component" value="Unassembled WGS sequence"/>
</dbReference>
<dbReference type="HOGENOM" id="CLU_1555256_0_0_1"/>
<dbReference type="OrthoDB" id="4618293at2759"/>
<proteinExistence type="predicted"/>
<name>M7TNZ9_EUTLA</name>
<dbReference type="KEGG" id="ela:UCREL1_1348"/>
<accession>M7TNZ9</accession>
<reference evidence="2" key="1">
    <citation type="journal article" date="2013" name="Genome Announc.">
        <title>Draft genome sequence of the grapevine dieback fungus Eutypa lata UCR-EL1.</title>
        <authorList>
            <person name="Blanco-Ulate B."/>
            <person name="Rolshausen P.E."/>
            <person name="Cantu D."/>
        </authorList>
    </citation>
    <scope>NUCLEOTIDE SEQUENCE [LARGE SCALE GENOMIC DNA]</scope>
    <source>
        <strain evidence="2">UCR-EL1</strain>
    </source>
</reference>